<organism evidence="7 8">
    <name type="scientific">Salibacter halophilus</name>
    <dbReference type="NCBI Taxonomy" id="1803916"/>
    <lineage>
        <taxon>Bacteria</taxon>
        <taxon>Pseudomonadati</taxon>
        <taxon>Bacteroidota</taxon>
        <taxon>Flavobacteriia</taxon>
        <taxon>Flavobacteriales</taxon>
        <taxon>Salibacteraceae</taxon>
        <taxon>Salibacter</taxon>
    </lineage>
</organism>
<evidence type="ECO:0000259" key="6">
    <source>
        <dbReference type="PROSITE" id="PS50893"/>
    </source>
</evidence>
<dbReference type="OrthoDB" id="9806726at2"/>
<dbReference type="AlphaFoldDB" id="A0A6N6M152"/>
<reference evidence="7 8" key="1">
    <citation type="submission" date="2019-09" db="EMBL/GenBank/DDBJ databases">
        <title>Genomes of Cryomorphaceae.</title>
        <authorList>
            <person name="Bowman J.P."/>
        </authorList>
    </citation>
    <scope>NUCLEOTIDE SEQUENCE [LARGE SCALE GENOMIC DNA]</scope>
    <source>
        <strain evidence="7 8">KCTC 52047</strain>
    </source>
</reference>
<keyword evidence="4" id="KW-1278">Translocase</keyword>
<evidence type="ECO:0000256" key="3">
    <source>
        <dbReference type="ARBA" id="ARBA00022840"/>
    </source>
</evidence>
<protein>
    <submittedName>
        <fullName evidence="7">Heme ABC transporter ATP-binding protein</fullName>
    </submittedName>
</protein>
<dbReference type="InterPro" id="IPR003593">
    <property type="entry name" value="AAA+_ATPase"/>
</dbReference>
<name>A0A6N6M152_9FLAO</name>
<dbReference type="Pfam" id="PF00005">
    <property type="entry name" value="ABC_tran"/>
    <property type="match status" value="1"/>
</dbReference>
<dbReference type="GO" id="GO:0005524">
    <property type="term" value="F:ATP binding"/>
    <property type="evidence" value="ECO:0007669"/>
    <property type="project" value="UniProtKB-KW"/>
</dbReference>
<gene>
    <name evidence="7" type="ORF">F3059_13150</name>
</gene>
<evidence type="ECO:0000256" key="2">
    <source>
        <dbReference type="ARBA" id="ARBA00022741"/>
    </source>
</evidence>
<dbReference type="GO" id="GO:0016887">
    <property type="term" value="F:ATP hydrolysis activity"/>
    <property type="evidence" value="ECO:0007669"/>
    <property type="project" value="InterPro"/>
</dbReference>
<comment type="function">
    <text evidence="5">Part of the ABC transporter complex HmuTUV involved in hemin import. Responsible for energy coupling to the transport system.</text>
</comment>
<keyword evidence="1" id="KW-0813">Transport</keyword>
<proteinExistence type="predicted"/>
<dbReference type="SMART" id="SM00382">
    <property type="entry name" value="AAA"/>
    <property type="match status" value="1"/>
</dbReference>
<dbReference type="InterPro" id="IPR027417">
    <property type="entry name" value="P-loop_NTPase"/>
</dbReference>
<dbReference type="InterPro" id="IPR017871">
    <property type="entry name" value="ABC_transporter-like_CS"/>
</dbReference>
<dbReference type="InterPro" id="IPR003439">
    <property type="entry name" value="ABC_transporter-like_ATP-bd"/>
</dbReference>
<dbReference type="PANTHER" id="PTHR42794">
    <property type="entry name" value="HEMIN IMPORT ATP-BINDING PROTEIN HMUV"/>
    <property type="match status" value="1"/>
</dbReference>
<evidence type="ECO:0000256" key="4">
    <source>
        <dbReference type="ARBA" id="ARBA00022967"/>
    </source>
</evidence>
<evidence type="ECO:0000256" key="1">
    <source>
        <dbReference type="ARBA" id="ARBA00022448"/>
    </source>
</evidence>
<dbReference type="EMBL" id="WACR01000013">
    <property type="protein sequence ID" value="KAB1062018.1"/>
    <property type="molecule type" value="Genomic_DNA"/>
</dbReference>
<dbReference type="RefSeq" id="WP_151170039.1">
    <property type="nucleotide sequence ID" value="NZ_WACR01000013.1"/>
</dbReference>
<dbReference type="FunFam" id="3.40.50.300:FF:000134">
    <property type="entry name" value="Iron-enterobactin ABC transporter ATP-binding protein"/>
    <property type="match status" value="1"/>
</dbReference>
<dbReference type="PROSITE" id="PS00211">
    <property type="entry name" value="ABC_TRANSPORTER_1"/>
    <property type="match status" value="1"/>
</dbReference>
<dbReference type="PROSITE" id="PS50893">
    <property type="entry name" value="ABC_TRANSPORTER_2"/>
    <property type="match status" value="1"/>
</dbReference>
<dbReference type="Proteomes" id="UP000435357">
    <property type="component" value="Unassembled WGS sequence"/>
</dbReference>
<sequence>MLDVQNISFATPGGKKLLHPTSFKAGLGELIAIIGPNGAGKSTLLKSLSNQLHDASGDVFWNEANLKNLSPQEQALKRAVVAQQVYMTMEFPVREVVLMGRYPHFQKQPSKHDFEAVDWAIRQAEVEHLIDRSYNSLSGGEQQRVQIARAFAQLHEINGPGLLLLDEPLNNLDIKHQHRFLDRVTEFTKQGNTTLLVIHDINLAALYADKVAVLKNGELIAFDTPVRALTEKNLLTAYDFPVRVEHHPYHNAPAVYFGCPATAHEKINNSTSKQYQL</sequence>
<dbReference type="SUPFAM" id="SSF52540">
    <property type="entry name" value="P-loop containing nucleoside triphosphate hydrolases"/>
    <property type="match status" value="1"/>
</dbReference>
<dbReference type="PANTHER" id="PTHR42794:SF1">
    <property type="entry name" value="HEMIN IMPORT ATP-BINDING PROTEIN HMUV"/>
    <property type="match status" value="1"/>
</dbReference>
<dbReference type="CDD" id="cd03214">
    <property type="entry name" value="ABC_Iron-Siderophores_B12_Hemin"/>
    <property type="match status" value="1"/>
</dbReference>
<comment type="caution">
    <text evidence="7">The sequence shown here is derived from an EMBL/GenBank/DDBJ whole genome shotgun (WGS) entry which is preliminary data.</text>
</comment>
<accession>A0A6N6M152</accession>
<dbReference type="Gene3D" id="3.40.50.300">
    <property type="entry name" value="P-loop containing nucleotide triphosphate hydrolases"/>
    <property type="match status" value="1"/>
</dbReference>
<feature type="domain" description="ABC transporter" evidence="6">
    <location>
        <begin position="2"/>
        <end position="241"/>
    </location>
</feature>
<evidence type="ECO:0000313" key="8">
    <source>
        <dbReference type="Proteomes" id="UP000435357"/>
    </source>
</evidence>
<evidence type="ECO:0000313" key="7">
    <source>
        <dbReference type="EMBL" id="KAB1062018.1"/>
    </source>
</evidence>
<keyword evidence="8" id="KW-1185">Reference proteome</keyword>
<keyword evidence="2" id="KW-0547">Nucleotide-binding</keyword>
<keyword evidence="3 7" id="KW-0067">ATP-binding</keyword>
<evidence type="ECO:0000256" key="5">
    <source>
        <dbReference type="ARBA" id="ARBA00037066"/>
    </source>
</evidence>
<dbReference type="NCBIfam" id="NF010068">
    <property type="entry name" value="PRK13548.1"/>
    <property type="match status" value="1"/>
</dbReference>